<evidence type="ECO:0000313" key="2">
    <source>
        <dbReference type="EMBL" id="KAJ8417797.1"/>
    </source>
</evidence>
<dbReference type="Proteomes" id="UP001221898">
    <property type="component" value="Unassembled WGS sequence"/>
</dbReference>
<dbReference type="EMBL" id="JAINUG010000003">
    <property type="protein sequence ID" value="KAJ8417797.1"/>
    <property type="molecule type" value="Genomic_DNA"/>
</dbReference>
<evidence type="ECO:0000256" key="1">
    <source>
        <dbReference type="SAM" id="MobiDB-lite"/>
    </source>
</evidence>
<evidence type="ECO:0000313" key="3">
    <source>
        <dbReference type="Proteomes" id="UP001221898"/>
    </source>
</evidence>
<sequence length="85" mass="8908">MGNGERPHGPALTILTNKEECVPTTTPNNSPVPACRAAPLHHFLSLAAFTCPRGRRSERKSTASPRPSGGGAVRVFGCGGVSRKQ</sequence>
<keyword evidence="3" id="KW-1185">Reference proteome</keyword>
<feature type="region of interest" description="Disordered" evidence="1">
    <location>
        <begin position="52"/>
        <end position="85"/>
    </location>
</feature>
<comment type="caution">
    <text evidence="2">The sequence shown here is derived from an EMBL/GenBank/DDBJ whole genome shotgun (WGS) entry which is preliminary data.</text>
</comment>
<proteinExistence type="predicted"/>
<feature type="compositionally biased region" description="Gly residues" evidence="1">
    <location>
        <begin position="68"/>
        <end position="85"/>
    </location>
</feature>
<reference evidence="2" key="1">
    <citation type="journal article" date="2023" name="Science">
        <title>Genome structures resolve the early diversification of teleost fishes.</title>
        <authorList>
            <person name="Parey E."/>
            <person name="Louis A."/>
            <person name="Montfort J."/>
            <person name="Bouchez O."/>
            <person name="Roques C."/>
            <person name="Iampietro C."/>
            <person name="Lluch J."/>
            <person name="Castinel A."/>
            <person name="Donnadieu C."/>
            <person name="Desvignes T."/>
            <person name="Floi Bucao C."/>
            <person name="Jouanno E."/>
            <person name="Wen M."/>
            <person name="Mejri S."/>
            <person name="Dirks R."/>
            <person name="Jansen H."/>
            <person name="Henkel C."/>
            <person name="Chen W.J."/>
            <person name="Zahm M."/>
            <person name="Cabau C."/>
            <person name="Klopp C."/>
            <person name="Thompson A.W."/>
            <person name="Robinson-Rechavi M."/>
            <person name="Braasch I."/>
            <person name="Lecointre G."/>
            <person name="Bobe J."/>
            <person name="Postlethwait J.H."/>
            <person name="Berthelot C."/>
            <person name="Roest Crollius H."/>
            <person name="Guiguen Y."/>
        </authorList>
    </citation>
    <scope>NUCLEOTIDE SEQUENCE</scope>
    <source>
        <strain evidence="2">NC1722</strain>
    </source>
</reference>
<dbReference type="AlphaFoldDB" id="A0AAD7TBA7"/>
<protein>
    <submittedName>
        <fullName evidence="2">Uncharacterized protein</fullName>
    </submittedName>
</protein>
<organism evidence="2 3">
    <name type="scientific">Aldrovandia affinis</name>
    <dbReference type="NCBI Taxonomy" id="143900"/>
    <lineage>
        <taxon>Eukaryota</taxon>
        <taxon>Metazoa</taxon>
        <taxon>Chordata</taxon>
        <taxon>Craniata</taxon>
        <taxon>Vertebrata</taxon>
        <taxon>Euteleostomi</taxon>
        <taxon>Actinopterygii</taxon>
        <taxon>Neopterygii</taxon>
        <taxon>Teleostei</taxon>
        <taxon>Notacanthiformes</taxon>
        <taxon>Halosauridae</taxon>
        <taxon>Aldrovandia</taxon>
    </lineage>
</organism>
<name>A0AAD7TBA7_9TELE</name>
<accession>A0AAD7TBA7</accession>
<gene>
    <name evidence="2" type="ORF">AAFF_G00226400</name>
</gene>